<sequence>MLNSQPQGVVYLSSWLTENGFSTQLPNGYKKSK</sequence>
<dbReference type="EMBL" id="JAFKCU010000005">
    <property type="protein sequence ID" value="MBN7817488.1"/>
    <property type="molecule type" value="Genomic_DNA"/>
</dbReference>
<evidence type="ECO:0000259" key="1">
    <source>
        <dbReference type="Pfam" id="PF17194"/>
    </source>
</evidence>
<feature type="domain" description="Transcriptional regulator AbiEi antitoxin N-terminal" evidence="1">
    <location>
        <begin position="2"/>
        <end position="32"/>
    </location>
</feature>
<dbReference type="Pfam" id="PF17194">
    <property type="entry name" value="AbiEi_3_N"/>
    <property type="match status" value="1"/>
</dbReference>
<evidence type="ECO:0000313" key="2">
    <source>
        <dbReference type="EMBL" id="MBN7817488.1"/>
    </source>
</evidence>
<protein>
    <recommendedName>
        <fullName evidence="1">Transcriptional regulator AbiEi antitoxin N-terminal domain-containing protein</fullName>
    </recommendedName>
</protein>
<organism evidence="2 3">
    <name type="scientific">Algoriphagus pacificus</name>
    <dbReference type="NCBI Taxonomy" id="2811234"/>
    <lineage>
        <taxon>Bacteria</taxon>
        <taxon>Pseudomonadati</taxon>
        <taxon>Bacteroidota</taxon>
        <taxon>Cytophagia</taxon>
        <taxon>Cytophagales</taxon>
        <taxon>Cyclobacteriaceae</taxon>
        <taxon>Algoriphagus</taxon>
    </lineage>
</organism>
<accession>A0ABS3CK54</accession>
<keyword evidence="3" id="KW-1185">Reference proteome</keyword>
<gene>
    <name evidence="2" type="ORF">J0A69_18750</name>
</gene>
<name>A0ABS3CK54_9BACT</name>
<reference evidence="2 3" key="1">
    <citation type="submission" date="2021-03" db="EMBL/GenBank/DDBJ databases">
        <title>novel species isolated from a fishpond in China.</title>
        <authorList>
            <person name="Lu H."/>
            <person name="Cai Z."/>
        </authorList>
    </citation>
    <scope>NUCLEOTIDE SEQUENCE [LARGE SCALE GENOMIC DNA]</scope>
    <source>
        <strain evidence="2 3">YJ13C</strain>
    </source>
</reference>
<evidence type="ECO:0000313" key="3">
    <source>
        <dbReference type="Proteomes" id="UP000664480"/>
    </source>
</evidence>
<dbReference type="RefSeq" id="WP_206588157.1">
    <property type="nucleotide sequence ID" value="NZ_JAFKCU010000005.1"/>
</dbReference>
<proteinExistence type="predicted"/>
<dbReference type="Proteomes" id="UP000664480">
    <property type="component" value="Unassembled WGS sequence"/>
</dbReference>
<dbReference type="InterPro" id="IPR033455">
    <property type="entry name" value="AbiEi_3_N"/>
</dbReference>
<comment type="caution">
    <text evidence="2">The sequence shown here is derived from an EMBL/GenBank/DDBJ whole genome shotgun (WGS) entry which is preliminary data.</text>
</comment>